<protein>
    <recommendedName>
        <fullName evidence="3">Lipoprotein</fullName>
    </recommendedName>
</protein>
<sequence length="105" mass="11006">MKQRTLTRLILVGGLLGGLAACGPDDPGPIAGGPCSYETSVIEGTVTEVDEDGALFMGEEGEFWVPGSYLGKLPDVGDTLTLQRERITEGTCTPEIYSVMDAPGD</sequence>
<dbReference type="OrthoDB" id="7620190at2"/>
<dbReference type="PATRIC" id="fig|1280949.3.peg.3027"/>
<comment type="caution">
    <text evidence="1">The sequence shown here is derived from an EMBL/GenBank/DDBJ whole genome shotgun (WGS) entry which is preliminary data.</text>
</comment>
<organism evidence="1 2">
    <name type="scientific">Hyphomonas adhaerens MHS-3</name>
    <dbReference type="NCBI Taxonomy" id="1280949"/>
    <lineage>
        <taxon>Bacteria</taxon>
        <taxon>Pseudomonadati</taxon>
        <taxon>Pseudomonadota</taxon>
        <taxon>Alphaproteobacteria</taxon>
        <taxon>Hyphomonadales</taxon>
        <taxon>Hyphomonadaceae</taxon>
        <taxon>Hyphomonas</taxon>
    </lineage>
</organism>
<dbReference type="RefSeq" id="WP_035573174.1">
    <property type="nucleotide sequence ID" value="NZ_ARYH01000003.1"/>
</dbReference>
<name>A0A069E601_9PROT</name>
<reference evidence="1 2" key="1">
    <citation type="journal article" date="2014" name="Antonie Van Leeuwenhoek">
        <title>Hyphomonas beringensis sp. nov. and Hyphomonas chukchiensis sp. nov., isolated from surface seawater of the Bering Sea and Chukchi Sea.</title>
        <authorList>
            <person name="Li C."/>
            <person name="Lai Q."/>
            <person name="Li G."/>
            <person name="Dong C."/>
            <person name="Wang J."/>
            <person name="Liao Y."/>
            <person name="Shao Z."/>
        </authorList>
    </citation>
    <scope>NUCLEOTIDE SEQUENCE [LARGE SCALE GENOMIC DNA]</scope>
    <source>
        <strain evidence="1 2">MHS-3</strain>
    </source>
</reference>
<evidence type="ECO:0008006" key="3">
    <source>
        <dbReference type="Google" id="ProtNLM"/>
    </source>
</evidence>
<dbReference type="STRING" id="1280949.HAD_14937"/>
<evidence type="ECO:0000313" key="1">
    <source>
        <dbReference type="EMBL" id="KCZ82993.1"/>
    </source>
</evidence>
<gene>
    <name evidence="1" type="ORF">HAD_14937</name>
</gene>
<proteinExistence type="predicted"/>
<dbReference type="Proteomes" id="UP000027446">
    <property type="component" value="Unassembled WGS sequence"/>
</dbReference>
<evidence type="ECO:0000313" key="2">
    <source>
        <dbReference type="Proteomes" id="UP000027446"/>
    </source>
</evidence>
<dbReference type="PROSITE" id="PS51257">
    <property type="entry name" value="PROKAR_LIPOPROTEIN"/>
    <property type="match status" value="1"/>
</dbReference>
<dbReference type="AlphaFoldDB" id="A0A069E601"/>
<keyword evidence="2" id="KW-1185">Reference proteome</keyword>
<accession>A0A069E601</accession>
<dbReference type="EMBL" id="ARYH01000003">
    <property type="protein sequence ID" value="KCZ82993.1"/>
    <property type="molecule type" value="Genomic_DNA"/>
</dbReference>